<dbReference type="InterPro" id="IPR032185">
    <property type="entry name" value="DUF5017"/>
</dbReference>
<evidence type="ECO:0000259" key="1">
    <source>
        <dbReference type="Pfam" id="PF16409"/>
    </source>
</evidence>
<dbReference type="EMBL" id="VSSQ01002505">
    <property type="protein sequence ID" value="MPM15821.1"/>
    <property type="molecule type" value="Genomic_DNA"/>
</dbReference>
<organism evidence="3">
    <name type="scientific">bioreactor metagenome</name>
    <dbReference type="NCBI Taxonomy" id="1076179"/>
    <lineage>
        <taxon>unclassified sequences</taxon>
        <taxon>metagenomes</taxon>
        <taxon>ecological metagenomes</taxon>
    </lineage>
</organism>
<name>A0A644XJ56_9ZZZZ</name>
<feature type="domain" description="DUF5017" evidence="1">
    <location>
        <begin position="326"/>
        <end position="423"/>
    </location>
</feature>
<evidence type="ECO:0008006" key="4">
    <source>
        <dbReference type="Google" id="ProtNLM"/>
    </source>
</evidence>
<feature type="domain" description="DUF5689" evidence="2">
    <location>
        <begin position="41"/>
        <end position="253"/>
    </location>
</feature>
<dbReference type="InterPro" id="IPR043744">
    <property type="entry name" value="DUF5689"/>
</dbReference>
<dbReference type="Pfam" id="PF16409">
    <property type="entry name" value="DUF5017"/>
    <property type="match status" value="1"/>
</dbReference>
<sequence length="424" mass="46353">MKQYMKKLFFVTALLAVVFTSCVDEEFDKPEVIIPEYDGTSNCTIAGLKAMYTGVLDSIEQDTVIQGIVVANDESGNFYKTIVIQDATGGIELKIDRYDMYTSFKVGQRVFVKCRGLFLGDYGSLVQLGYIYNGSIGRIPDVLVDEHIFRDSLPGTPPAATVLTIPTLTPSYLSMLVQIDNVHFTDPGLPFAETSATTNRTIEDADGNQLLLRTSNYASFAADILPDGAGSIRGILSIFNGDYQFYIRDLNDIFNWEDPNANTVIYQPFNTDPIANDNWSIFSVAGSKDWYYNSGYKDMAVTASGSDAACDDYLITRAISLSGVTNPVLSFDSWTNYTDAGMTTPIEVMVSTNYSGSGDPTSATWTTLSATWSPTGSATYTSSGNISLSSFAGQTIYVAFHYRSSGNTSGNYSAWKIDNFKIAK</sequence>
<dbReference type="Gene3D" id="2.60.120.260">
    <property type="entry name" value="Galactose-binding domain-like"/>
    <property type="match status" value="1"/>
</dbReference>
<dbReference type="PROSITE" id="PS51257">
    <property type="entry name" value="PROKAR_LIPOPROTEIN"/>
    <property type="match status" value="1"/>
</dbReference>
<accession>A0A644XJ56</accession>
<comment type="caution">
    <text evidence="3">The sequence shown here is derived from an EMBL/GenBank/DDBJ whole genome shotgun (WGS) entry which is preliminary data.</text>
</comment>
<protein>
    <recommendedName>
        <fullName evidence="4">DUF5689 domain-containing protein</fullName>
    </recommendedName>
</protein>
<gene>
    <name evidence="3" type="ORF">SDC9_62193</name>
</gene>
<dbReference type="Pfam" id="PF18942">
    <property type="entry name" value="DUF5689"/>
    <property type="match status" value="1"/>
</dbReference>
<reference evidence="3" key="1">
    <citation type="submission" date="2019-08" db="EMBL/GenBank/DDBJ databases">
        <authorList>
            <person name="Kucharzyk K."/>
            <person name="Murdoch R.W."/>
            <person name="Higgins S."/>
            <person name="Loffler F."/>
        </authorList>
    </citation>
    <scope>NUCLEOTIDE SEQUENCE</scope>
</reference>
<proteinExistence type="predicted"/>
<dbReference type="NCBIfam" id="NF038128">
    <property type="entry name" value="choice_anch_J"/>
    <property type="match status" value="1"/>
</dbReference>
<evidence type="ECO:0000313" key="3">
    <source>
        <dbReference type="EMBL" id="MPM15821.1"/>
    </source>
</evidence>
<evidence type="ECO:0000259" key="2">
    <source>
        <dbReference type="Pfam" id="PF18942"/>
    </source>
</evidence>
<dbReference type="AlphaFoldDB" id="A0A644XJ56"/>